<evidence type="ECO:0000256" key="1">
    <source>
        <dbReference type="ARBA" id="ARBA00006432"/>
    </source>
</evidence>
<dbReference type="Pfam" id="PF00501">
    <property type="entry name" value="AMP-binding"/>
    <property type="match status" value="1"/>
</dbReference>
<keyword evidence="2" id="KW-0436">Ligase</keyword>
<dbReference type="GO" id="GO:0006631">
    <property type="term" value="P:fatty acid metabolic process"/>
    <property type="evidence" value="ECO:0007669"/>
    <property type="project" value="TreeGrafter"/>
</dbReference>
<comment type="similarity">
    <text evidence="1">Belongs to the ATP-dependent AMP-binding enzyme family.</text>
</comment>
<feature type="domain" description="Carrier" evidence="3">
    <location>
        <begin position="501"/>
        <end position="576"/>
    </location>
</feature>
<dbReference type="HOGENOM" id="CLU_301836_0_0_5"/>
<dbReference type="Proteomes" id="UP000002931">
    <property type="component" value="Unassembled WGS sequence"/>
</dbReference>
<dbReference type="PROSITE" id="PS00455">
    <property type="entry name" value="AMP_BINDING"/>
    <property type="match status" value="1"/>
</dbReference>
<keyword evidence="5" id="KW-1185">Reference proteome</keyword>
<dbReference type="GO" id="GO:0031956">
    <property type="term" value="F:medium-chain fatty acid-CoA ligase activity"/>
    <property type="evidence" value="ECO:0007669"/>
    <property type="project" value="TreeGrafter"/>
</dbReference>
<evidence type="ECO:0000313" key="5">
    <source>
        <dbReference type="Proteomes" id="UP000002931"/>
    </source>
</evidence>
<dbReference type="SUPFAM" id="SSF47336">
    <property type="entry name" value="ACP-like"/>
    <property type="match status" value="1"/>
</dbReference>
<dbReference type="InterPro" id="IPR020845">
    <property type="entry name" value="AMP-binding_CS"/>
</dbReference>
<dbReference type="Gene3D" id="3.40.50.12780">
    <property type="entry name" value="N-terminal domain of ligase-like"/>
    <property type="match status" value="1"/>
</dbReference>
<protein>
    <submittedName>
        <fullName evidence="4">Coenzyme a synthetase-like protein</fullName>
    </submittedName>
</protein>
<dbReference type="SUPFAM" id="SSF56801">
    <property type="entry name" value="Acetyl-CoA synthetase-like"/>
    <property type="match status" value="1"/>
</dbReference>
<comment type="caution">
    <text evidence="4">The sequence shown here is derived from an EMBL/GenBank/DDBJ whole genome shotgun (WGS) entry which is preliminary data.</text>
</comment>
<gene>
    <name evidence="4" type="ORF">RB2654_21448</name>
</gene>
<dbReference type="AlphaFoldDB" id="A3VKN7"/>
<dbReference type="Pfam" id="PF13193">
    <property type="entry name" value="AMP-binding_C"/>
    <property type="match status" value="1"/>
</dbReference>
<dbReference type="OrthoDB" id="9803968at2"/>
<evidence type="ECO:0000313" key="4">
    <source>
        <dbReference type="EMBL" id="EAQ11208.1"/>
    </source>
</evidence>
<dbReference type="InterPro" id="IPR036736">
    <property type="entry name" value="ACP-like_sf"/>
</dbReference>
<dbReference type="InterPro" id="IPR009081">
    <property type="entry name" value="PP-bd_ACP"/>
</dbReference>
<dbReference type="RefSeq" id="WP_008335310.1">
    <property type="nucleotide sequence ID" value="NZ_CH902578.1"/>
</dbReference>
<dbReference type="SUPFAM" id="SSF53474">
    <property type="entry name" value="alpha/beta-Hydrolases"/>
    <property type="match status" value="1"/>
</dbReference>
<dbReference type="Pfam" id="PF00550">
    <property type="entry name" value="PP-binding"/>
    <property type="match status" value="1"/>
</dbReference>
<dbReference type="InterPro" id="IPR025110">
    <property type="entry name" value="AMP-bd_C"/>
</dbReference>
<evidence type="ECO:0000259" key="3">
    <source>
        <dbReference type="PROSITE" id="PS50075"/>
    </source>
</evidence>
<dbReference type="InterPro" id="IPR000873">
    <property type="entry name" value="AMP-dep_synth/lig_dom"/>
</dbReference>
<sequence length="938" mass="101563">MDGERQPQDLTLSGAVFAAFEDDPTRPALHAADGAVWTRQDVMDAVSAWRRALAAKGIGPSHRVATLLPNEAGTAVLLLSLVDAVNLMPLNPGAQPAQLAEQIAAAGADAVIAGGEAGRALAELLPEGVAFHDWDGRAPALTGEAAGPARSARKPGLVLQTSGSTGLPKRVPLTAGQMVASARNIITHLGLGPSDRAIHALPMFHIGAVVDLLAAPFMAGGEVVLARDLSAPAVTDAAQAGGTWLQLVPTALAHLMDDLSDDDARGLGKTLRFIRMVSADLPEDLRQKAEERLGLPVIQMYGMTETAGQITANPLPPGTRKPLSVGPVAGPEIAIIDAHGAILPTGREGEVCVRGATVMAGYEGDTETPRHGNWLRTGDLGRIDAEGYLFLTGRVKEIINRGGEKISPVPVERAAKAIEGVSDAVAFALPHPSLGEQVGLAVVADDALSEDDILTSLARVLAEFEMPRRIARLADMPRLPSGKVDRRAVAGMARETAEDRAPRTGLAATVEAIWAETLSVRPPHDEADFFDDGGDSLSAMDFLATLEKRLARPIPPNILFEAPRFGSLVKVLAEQPVPPRKGEGKLLRHVREATSGWRGERVGPMGLIIARNTVQPAPKVFIGTHDEMTINTFGRTITKHNPIYAMRTSWQFRGERYRRYLKPMAKIYCDEIEALIEPGEEIIVGGFCGGANMVELMMPDLKRRGIKVKFFLAMDKLFKRPTEFPVFHIWTDRLQFSHPPRYFNPARSFGDWHPAGADYVYLSGDHDWVLRGDRMKEVEDATIPYVTGAKDLPVPAPPEPISLRERRRRYRARVRAKLPDTLSLTEDTVVEVTVTNRSRKVWPPTSESGLSLTPSYTAAGEIYAHSWNRDRITFDRPVGPGESFSGQVRLRWPDEKLKAPLKVTLTMVDDGYGRFCDLGRGGVSRKVTLRGAPPGKTD</sequence>
<dbReference type="STRING" id="314271.RB2654_21448"/>
<dbReference type="InterPro" id="IPR042099">
    <property type="entry name" value="ANL_N_sf"/>
</dbReference>
<dbReference type="InterPro" id="IPR029058">
    <property type="entry name" value="AB_hydrolase_fold"/>
</dbReference>
<dbReference type="PANTHER" id="PTHR43201">
    <property type="entry name" value="ACYL-COA SYNTHETASE"/>
    <property type="match status" value="1"/>
</dbReference>
<dbReference type="Gene3D" id="3.30.300.30">
    <property type="match status" value="1"/>
</dbReference>
<accession>A3VKN7</accession>
<dbReference type="PANTHER" id="PTHR43201:SF5">
    <property type="entry name" value="MEDIUM-CHAIN ACYL-COA LIGASE ACSF2, MITOCHONDRIAL"/>
    <property type="match status" value="1"/>
</dbReference>
<name>A3VKN7_9RHOB</name>
<dbReference type="EMBL" id="AAMT01000018">
    <property type="protein sequence ID" value="EAQ11208.1"/>
    <property type="molecule type" value="Genomic_DNA"/>
</dbReference>
<evidence type="ECO:0000256" key="2">
    <source>
        <dbReference type="ARBA" id="ARBA00022598"/>
    </source>
</evidence>
<dbReference type="Gene3D" id="3.40.50.1820">
    <property type="entry name" value="alpha/beta hydrolase"/>
    <property type="match status" value="1"/>
</dbReference>
<dbReference type="InterPro" id="IPR045851">
    <property type="entry name" value="AMP-bd_C_sf"/>
</dbReference>
<dbReference type="PROSITE" id="PS50075">
    <property type="entry name" value="CARRIER"/>
    <property type="match status" value="1"/>
</dbReference>
<proteinExistence type="inferred from homology"/>
<reference evidence="4 5" key="1">
    <citation type="journal article" date="2010" name="J. Bacteriol.">
        <title>Genome sequences of Pelagibaca bermudensis HTCC2601T and Maritimibacter alkaliphilus HTCC2654T, the type strains of two marine Roseobacter genera.</title>
        <authorList>
            <person name="Thrash J.C."/>
            <person name="Cho J.C."/>
            <person name="Ferriera S."/>
            <person name="Johnson J."/>
            <person name="Vergin K.L."/>
            <person name="Giovannoni S.J."/>
        </authorList>
    </citation>
    <scope>NUCLEOTIDE SEQUENCE [LARGE SCALE GENOMIC DNA]</scope>
    <source>
        <strain evidence="4 5">HTCC2654</strain>
    </source>
</reference>
<dbReference type="eggNOG" id="COG0318">
    <property type="taxonomic scope" value="Bacteria"/>
</dbReference>
<organism evidence="4 5">
    <name type="scientific">Maritimibacter alkaliphilus HTCC2654</name>
    <dbReference type="NCBI Taxonomy" id="314271"/>
    <lineage>
        <taxon>Bacteria</taxon>
        <taxon>Pseudomonadati</taxon>
        <taxon>Pseudomonadota</taxon>
        <taxon>Alphaproteobacteria</taxon>
        <taxon>Rhodobacterales</taxon>
        <taxon>Roseobacteraceae</taxon>
        <taxon>Maritimibacter</taxon>
    </lineage>
</organism>